<dbReference type="CDD" id="cd01170">
    <property type="entry name" value="THZ_kinase"/>
    <property type="match status" value="1"/>
</dbReference>
<dbReference type="GO" id="GO:0005524">
    <property type="term" value="F:ATP binding"/>
    <property type="evidence" value="ECO:0007669"/>
    <property type="project" value="UniProtKB-UniRule"/>
</dbReference>
<name>A0AAE3VRN1_9HYPH</name>
<keyword evidence="8 11" id="KW-0067">ATP-binding</keyword>
<evidence type="ECO:0000256" key="7">
    <source>
        <dbReference type="ARBA" id="ARBA00022777"/>
    </source>
</evidence>
<evidence type="ECO:0000256" key="3">
    <source>
        <dbReference type="ARBA" id="ARBA00004868"/>
    </source>
</evidence>
<dbReference type="RefSeq" id="WP_306887435.1">
    <property type="nucleotide sequence ID" value="NZ_JAUSUL010000005.1"/>
</dbReference>
<dbReference type="PIRSF" id="PIRSF000513">
    <property type="entry name" value="Thz_kinase"/>
    <property type="match status" value="1"/>
</dbReference>
<feature type="binding site" evidence="11">
    <location>
        <position position="127"/>
    </location>
    <ligand>
        <name>ATP</name>
        <dbReference type="ChEBI" id="CHEBI:30616"/>
    </ligand>
</feature>
<gene>
    <name evidence="11" type="primary">thiM</name>
    <name evidence="12" type="ORF">J2S73_003998</name>
</gene>
<evidence type="ECO:0000256" key="9">
    <source>
        <dbReference type="ARBA" id="ARBA00022842"/>
    </source>
</evidence>
<evidence type="ECO:0000256" key="8">
    <source>
        <dbReference type="ARBA" id="ARBA00022840"/>
    </source>
</evidence>
<comment type="caution">
    <text evidence="12">The sequence shown here is derived from an EMBL/GenBank/DDBJ whole genome shotgun (WGS) entry which is preliminary data.</text>
</comment>
<evidence type="ECO:0000313" key="12">
    <source>
        <dbReference type="EMBL" id="MDQ0317514.1"/>
    </source>
</evidence>
<dbReference type="EMBL" id="JAUSUL010000005">
    <property type="protein sequence ID" value="MDQ0317514.1"/>
    <property type="molecule type" value="Genomic_DNA"/>
</dbReference>
<evidence type="ECO:0000256" key="6">
    <source>
        <dbReference type="ARBA" id="ARBA00022741"/>
    </source>
</evidence>
<evidence type="ECO:0000256" key="4">
    <source>
        <dbReference type="ARBA" id="ARBA00022679"/>
    </source>
</evidence>
<feature type="binding site" evidence="11">
    <location>
        <position position="151"/>
    </location>
    <ligand>
        <name>ATP</name>
        <dbReference type="ChEBI" id="CHEBI:30616"/>
    </ligand>
</feature>
<keyword evidence="9 11" id="KW-0460">Magnesium</keyword>
<evidence type="ECO:0000256" key="1">
    <source>
        <dbReference type="ARBA" id="ARBA00001771"/>
    </source>
</evidence>
<dbReference type="GO" id="GO:0004417">
    <property type="term" value="F:hydroxyethylthiazole kinase activity"/>
    <property type="evidence" value="ECO:0007669"/>
    <property type="project" value="UniProtKB-UniRule"/>
</dbReference>
<comment type="similarity">
    <text evidence="11">Belongs to the Thz kinase family.</text>
</comment>
<evidence type="ECO:0000256" key="2">
    <source>
        <dbReference type="ARBA" id="ARBA00001946"/>
    </source>
</evidence>
<evidence type="ECO:0000256" key="5">
    <source>
        <dbReference type="ARBA" id="ARBA00022723"/>
    </source>
</evidence>
<keyword evidence="13" id="KW-1185">Reference proteome</keyword>
<keyword evidence="5 11" id="KW-0479">Metal-binding</keyword>
<evidence type="ECO:0000256" key="11">
    <source>
        <dbReference type="HAMAP-Rule" id="MF_00228"/>
    </source>
</evidence>
<comment type="cofactor">
    <cofactor evidence="2 11">
        <name>Mg(2+)</name>
        <dbReference type="ChEBI" id="CHEBI:18420"/>
    </cofactor>
</comment>
<dbReference type="HAMAP" id="MF_00228">
    <property type="entry name" value="Thz_kinase"/>
    <property type="match status" value="1"/>
</dbReference>
<dbReference type="EC" id="2.7.1.50" evidence="11"/>
<reference evidence="12" key="1">
    <citation type="submission" date="2023-07" db="EMBL/GenBank/DDBJ databases">
        <title>Genomic Encyclopedia of Type Strains, Phase IV (KMG-IV): sequencing the most valuable type-strain genomes for metagenomic binning, comparative biology and taxonomic classification.</title>
        <authorList>
            <person name="Goeker M."/>
        </authorList>
    </citation>
    <scope>NUCLEOTIDE SEQUENCE</scope>
    <source>
        <strain evidence="12">DSM 21202</strain>
    </source>
</reference>
<accession>A0AAE3VRN1</accession>
<sequence length="250" mass="25935">MSRQTATIDAHSAARVIARVRDWAPLVHCLTNTVAQAFTANVLVALGAVPSMTVHADEVGALVETADSLLINLGTLDPERRAGTEAAVRAAQATGKPWVLDPVKVDRVATRRAFALALLKRDPAIVRGNSAEMAALFPQIAGAQGTVVAVTGARDSLSDGRRTILVDNGDPLLARMIATGCALSALIATCRAVEPDSLLAAVAATATWGIAAERAAIGSPGPGTFAVRLIDEIGEIDTATIERHARIRNG</sequence>
<dbReference type="Gene3D" id="3.40.1190.20">
    <property type="match status" value="2"/>
</dbReference>
<organism evidence="12 13">
    <name type="scientific">Amorphus orientalis</name>
    <dbReference type="NCBI Taxonomy" id="649198"/>
    <lineage>
        <taxon>Bacteria</taxon>
        <taxon>Pseudomonadati</taxon>
        <taxon>Pseudomonadota</taxon>
        <taxon>Alphaproteobacteria</taxon>
        <taxon>Hyphomicrobiales</taxon>
        <taxon>Amorphaceae</taxon>
        <taxon>Amorphus</taxon>
    </lineage>
</organism>
<dbReference type="GO" id="GO:0000287">
    <property type="term" value="F:magnesium ion binding"/>
    <property type="evidence" value="ECO:0007669"/>
    <property type="project" value="UniProtKB-UniRule"/>
</dbReference>
<dbReference type="AlphaFoldDB" id="A0AAE3VRN1"/>
<protein>
    <recommendedName>
        <fullName evidence="11">Hydroxyethylthiazole kinase</fullName>
        <ecNumber evidence="11">2.7.1.50</ecNumber>
    </recommendedName>
    <alternativeName>
        <fullName evidence="11">4-methyl-5-beta-hydroxyethylthiazole kinase</fullName>
        <shortName evidence="11">TH kinase</shortName>
        <shortName evidence="11">Thz kinase</shortName>
    </alternativeName>
</protein>
<keyword evidence="10 11" id="KW-0784">Thiamine biosynthesis</keyword>
<comment type="function">
    <text evidence="11">Catalyzes the phosphorylation of the hydroxyl group of 4-methyl-5-beta-hydroxyethylthiazole (THZ).</text>
</comment>
<feature type="binding site" evidence="11">
    <location>
        <position position="178"/>
    </location>
    <ligand>
        <name>substrate</name>
    </ligand>
</feature>
<dbReference type="PRINTS" id="PR01099">
    <property type="entry name" value="HYETHTZKNASE"/>
</dbReference>
<keyword evidence="4 11" id="KW-0808">Transferase</keyword>
<dbReference type="Pfam" id="PF02110">
    <property type="entry name" value="HK"/>
    <property type="match status" value="1"/>
</dbReference>
<keyword evidence="7 11" id="KW-0418">Kinase</keyword>
<comment type="pathway">
    <text evidence="3 11">Cofactor biosynthesis; thiamine diphosphate biosynthesis; 4-methyl-5-(2-phosphoethyl)-thiazole from 5-(2-hydroxyethyl)-4-methylthiazole: step 1/1.</text>
</comment>
<comment type="catalytic activity">
    <reaction evidence="1 11">
        <text>5-(2-hydroxyethyl)-4-methylthiazole + ATP = 4-methyl-5-(2-phosphooxyethyl)-thiazole + ADP + H(+)</text>
        <dbReference type="Rhea" id="RHEA:24212"/>
        <dbReference type="ChEBI" id="CHEBI:15378"/>
        <dbReference type="ChEBI" id="CHEBI:17957"/>
        <dbReference type="ChEBI" id="CHEBI:30616"/>
        <dbReference type="ChEBI" id="CHEBI:58296"/>
        <dbReference type="ChEBI" id="CHEBI:456216"/>
        <dbReference type="EC" id="2.7.1.50"/>
    </reaction>
</comment>
<feature type="binding site" evidence="11">
    <location>
        <position position="52"/>
    </location>
    <ligand>
        <name>substrate</name>
    </ligand>
</feature>
<keyword evidence="6 11" id="KW-0547">Nucleotide-binding</keyword>
<dbReference type="InterPro" id="IPR000417">
    <property type="entry name" value="Hyethyz_kinase"/>
</dbReference>
<evidence type="ECO:0000313" key="13">
    <source>
        <dbReference type="Proteomes" id="UP001229244"/>
    </source>
</evidence>
<dbReference type="GO" id="GO:0009228">
    <property type="term" value="P:thiamine biosynthetic process"/>
    <property type="evidence" value="ECO:0007669"/>
    <property type="project" value="UniProtKB-KW"/>
</dbReference>
<evidence type="ECO:0000256" key="10">
    <source>
        <dbReference type="ARBA" id="ARBA00022977"/>
    </source>
</evidence>
<dbReference type="Proteomes" id="UP001229244">
    <property type="component" value="Unassembled WGS sequence"/>
</dbReference>
<dbReference type="SUPFAM" id="SSF53613">
    <property type="entry name" value="Ribokinase-like"/>
    <property type="match status" value="1"/>
</dbReference>
<dbReference type="GO" id="GO:0009229">
    <property type="term" value="P:thiamine diphosphate biosynthetic process"/>
    <property type="evidence" value="ECO:0007669"/>
    <property type="project" value="UniProtKB-UniRule"/>
</dbReference>
<proteinExistence type="inferred from homology"/>
<dbReference type="InterPro" id="IPR029056">
    <property type="entry name" value="Ribokinase-like"/>
</dbReference>